<dbReference type="InterPro" id="IPR050982">
    <property type="entry name" value="Auxin_biosynth/cation_transpt"/>
</dbReference>
<accession>A0A1G8H8I4</accession>
<dbReference type="InterPro" id="IPR036188">
    <property type="entry name" value="FAD/NAD-bd_sf"/>
</dbReference>
<dbReference type="SUPFAM" id="SSF51905">
    <property type="entry name" value="FAD/NAD(P)-binding domain"/>
    <property type="match status" value="1"/>
</dbReference>
<dbReference type="GO" id="GO:0004497">
    <property type="term" value="F:monooxygenase activity"/>
    <property type="evidence" value="ECO:0007669"/>
    <property type="project" value="TreeGrafter"/>
</dbReference>
<sequence length="547" mass="60671">MQTPKTITDCLIVGAGPAGLQAAYFLEKKGIGFHILERGKVGQFFRQFPRHRMLISINKVNTGLSSPDTKLRFDWNSLLNDEGQLFTDVSRRYFPNADDYVGYLDAFADRFADRITCGVKVERIAKEGDLFAVETDDGTTHHARTVIVATGVSRPWDADIEGIDLAEQYYDFDTTPERFRDKRVAILGKGNSAFETADSLVEEAQAIHVISPNPVKFAWNTHFVGNLRAVNNNFLDTYQLKSQNAVVDGAVTKIVKEGDGLTVHVAMTAAEGHEIVLHYDHVIACTGFRFDDSILDPAIRPEMRHMGKFPAMTEQWESEAAPGLFFAGTIMQCRDFKKTMSGFVHGFRHNVKCLSEFVANRVTGAPYPHSTAPLAQESLTATLIDRISTASGMFLQPSFLGDVVVLDGPDAGAHYIDVPMHWADRADEFKGRTVLRVTLEFGNFGPNPMHVKRAHTTDGDEADPFIHPVLRLVRDGEVLVQAHLSDHLDSDWRAPEAKDKGAGTVQRMTYVDAGQTLSGNEVAKRQIDAFFRRAGLFTQTPEAIPAQ</sequence>
<proteinExistence type="predicted"/>
<dbReference type="Proteomes" id="UP000199340">
    <property type="component" value="Unassembled WGS sequence"/>
</dbReference>
<dbReference type="Gene3D" id="3.50.50.60">
    <property type="entry name" value="FAD/NAD(P)-binding domain"/>
    <property type="match status" value="2"/>
</dbReference>
<dbReference type="PRINTS" id="PR00411">
    <property type="entry name" value="PNDRDTASEI"/>
</dbReference>
<reference evidence="2 3" key="1">
    <citation type="submission" date="2016-10" db="EMBL/GenBank/DDBJ databases">
        <authorList>
            <person name="de Groot N.N."/>
        </authorList>
    </citation>
    <scope>NUCLEOTIDE SEQUENCE [LARGE SCALE GENOMIC DNA]</scope>
    <source>
        <strain evidence="2 3">DSM 28010</strain>
    </source>
</reference>
<dbReference type="Pfam" id="PF13738">
    <property type="entry name" value="Pyr_redox_3"/>
    <property type="match status" value="1"/>
</dbReference>
<name>A0A1G8H8I4_9RHOB</name>
<dbReference type="AlphaFoldDB" id="A0A1G8H8I4"/>
<protein>
    <submittedName>
        <fullName evidence="2">Pyridine nucleotide-disulphide oxidoreductase</fullName>
    </submittedName>
</protein>
<dbReference type="GO" id="GO:0050660">
    <property type="term" value="F:flavin adenine dinucleotide binding"/>
    <property type="evidence" value="ECO:0007669"/>
    <property type="project" value="TreeGrafter"/>
</dbReference>
<evidence type="ECO:0000313" key="2">
    <source>
        <dbReference type="EMBL" id="SDI02952.1"/>
    </source>
</evidence>
<evidence type="ECO:0000256" key="1">
    <source>
        <dbReference type="ARBA" id="ARBA00023002"/>
    </source>
</evidence>
<evidence type="ECO:0000313" key="3">
    <source>
        <dbReference type="Proteomes" id="UP000199340"/>
    </source>
</evidence>
<keyword evidence="1" id="KW-0560">Oxidoreductase</keyword>
<dbReference type="RefSeq" id="WP_090025974.1">
    <property type="nucleotide sequence ID" value="NZ_FNEB01000001.1"/>
</dbReference>
<dbReference type="STRING" id="490829.SAMN05421850_101404"/>
<dbReference type="GO" id="GO:0009851">
    <property type="term" value="P:auxin biosynthetic process"/>
    <property type="evidence" value="ECO:0007669"/>
    <property type="project" value="TreeGrafter"/>
</dbReference>
<dbReference type="PANTHER" id="PTHR43539:SF38">
    <property type="entry name" value="INDOLE-3-PYRUVATE MONOOXYGENASE YUCCA6"/>
    <property type="match status" value="1"/>
</dbReference>
<gene>
    <name evidence="2" type="ORF">SAMN05421850_101404</name>
</gene>
<organism evidence="2 3">
    <name type="scientific">Lutimaribacter saemankumensis</name>
    <dbReference type="NCBI Taxonomy" id="490829"/>
    <lineage>
        <taxon>Bacteria</taxon>
        <taxon>Pseudomonadati</taxon>
        <taxon>Pseudomonadota</taxon>
        <taxon>Alphaproteobacteria</taxon>
        <taxon>Rhodobacterales</taxon>
        <taxon>Roseobacteraceae</taxon>
        <taxon>Lutimaribacter</taxon>
    </lineage>
</organism>
<dbReference type="PANTHER" id="PTHR43539">
    <property type="entry name" value="FLAVIN-BINDING MONOOXYGENASE-LIKE PROTEIN (AFU_ORTHOLOGUE AFUA_4G09220)"/>
    <property type="match status" value="1"/>
</dbReference>
<dbReference type="PRINTS" id="PR00368">
    <property type="entry name" value="FADPNR"/>
</dbReference>
<dbReference type="OrthoDB" id="9786503at2"/>
<keyword evidence="3" id="KW-1185">Reference proteome</keyword>
<dbReference type="EMBL" id="FNEB01000001">
    <property type="protein sequence ID" value="SDI02952.1"/>
    <property type="molecule type" value="Genomic_DNA"/>
</dbReference>